<accession>A0ABN7PPU7</accession>
<feature type="domain" description="DNA-directed DNA polymerase family A palm" evidence="1">
    <location>
        <begin position="20"/>
        <end position="106"/>
    </location>
</feature>
<name>A0ABN7PPU7_TIMPD</name>
<evidence type="ECO:0000259" key="1">
    <source>
        <dbReference type="Pfam" id="PF00476"/>
    </source>
</evidence>
<dbReference type="InterPro" id="IPR002298">
    <property type="entry name" value="DNA_polymerase_A"/>
</dbReference>
<dbReference type="PANTHER" id="PTHR10133:SF62">
    <property type="entry name" value="DNA POLYMERASE THETA"/>
    <property type="match status" value="1"/>
</dbReference>
<dbReference type="EMBL" id="CAJPIN010100656">
    <property type="protein sequence ID" value="CAG2068736.1"/>
    <property type="molecule type" value="Genomic_DNA"/>
</dbReference>
<evidence type="ECO:0000313" key="3">
    <source>
        <dbReference type="Proteomes" id="UP001153148"/>
    </source>
</evidence>
<comment type="caution">
    <text evidence="2">The sequence shown here is derived from an EMBL/GenBank/DDBJ whole genome shotgun (WGS) entry which is preliminary data.</text>
</comment>
<dbReference type="Gene3D" id="1.20.1060.10">
    <property type="entry name" value="Taq DNA Polymerase, Chain T, domain 4"/>
    <property type="match status" value="1"/>
</dbReference>
<evidence type="ECO:0000313" key="2">
    <source>
        <dbReference type="EMBL" id="CAG2068736.1"/>
    </source>
</evidence>
<dbReference type="Proteomes" id="UP001153148">
    <property type="component" value="Unassembled WGS sequence"/>
</dbReference>
<dbReference type="Pfam" id="PF00476">
    <property type="entry name" value="DNA_pol_A"/>
    <property type="match status" value="1"/>
</dbReference>
<dbReference type="InterPro" id="IPR001098">
    <property type="entry name" value="DNA-dir_DNA_pol_A_palm_dom"/>
</dbReference>
<reference evidence="2" key="1">
    <citation type="submission" date="2021-03" db="EMBL/GenBank/DDBJ databases">
        <authorList>
            <person name="Tran Van P."/>
        </authorList>
    </citation>
    <scope>NUCLEOTIDE SEQUENCE</scope>
</reference>
<sequence length="109" mass="12332">MPTVLCLARMELTGLRFSREEAEKLRRVLEIQMLALEEQAYKLVGHTFSLTSPADVAKVLYRELGLSSGKLNTNQKPSTNKEALTKIKSEHPLPGLILQWRKINSIITK</sequence>
<feature type="non-terminal residue" evidence="2">
    <location>
        <position position="109"/>
    </location>
</feature>
<protein>
    <recommendedName>
        <fullName evidence="1">DNA-directed DNA polymerase family A palm domain-containing protein</fullName>
    </recommendedName>
</protein>
<organism evidence="2 3">
    <name type="scientific">Timema podura</name>
    <name type="common">Walking stick</name>
    <dbReference type="NCBI Taxonomy" id="61482"/>
    <lineage>
        <taxon>Eukaryota</taxon>
        <taxon>Metazoa</taxon>
        <taxon>Ecdysozoa</taxon>
        <taxon>Arthropoda</taxon>
        <taxon>Hexapoda</taxon>
        <taxon>Insecta</taxon>
        <taxon>Pterygota</taxon>
        <taxon>Neoptera</taxon>
        <taxon>Polyneoptera</taxon>
        <taxon>Phasmatodea</taxon>
        <taxon>Timematodea</taxon>
        <taxon>Timematoidea</taxon>
        <taxon>Timematidae</taxon>
        <taxon>Timema</taxon>
    </lineage>
</organism>
<dbReference type="PANTHER" id="PTHR10133">
    <property type="entry name" value="DNA POLYMERASE I"/>
    <property type="match status" value="1"/>
</dbReference>
<dbReference type="SUPFAM" id="SSF56672">
    <property type="entry name" value="DNA/RNA polymerases"/>
    <property type="match status" value="1"/>
</dbReference>
<gene>
    <name evidence="2" type="ORF">TPAB3V08_LOCUS15679</name>
</gene>
<keyword evidence="3" id="KW-1185">Reference proteome</keyword>
<dbReference type="InterPro" id="IPR043502">
    <property type="entry name" value="DNA/RNA_pol_sf"/>
</dbReference>
<proteinExistence type="predicted"/>